<evidence type="ECO:0000313" key="1">
    <source>
        <dbReference type="EMBL" id="RAR47034.1"/>
    </source>
</evidence>
<dbReference type="SUPFAM" id="SSF56784">
    <property type="entry name" value="HAD-like"/>
    <property type="match status" value="1"/>
</dbReference>
<gene>
    <name evidence="1" type="ORF">B0I10_11248</name>
</gene>
<comment type="caution">
    <text evidence="1">The sequence shown here is derived from an EMBL/GenBank/DDBJ whole genome shotgun (WGS) entry which is preliminary data.</text>
</comment>
<dbReference type="PANTHER" id="PTHR47478">
    <property type="match status" value="1"/>
</dbReference>
<dbReference type="NCBIfam" id="TIGR02254">
    <property type="entry name" value="YjjG_YfnB"/>
    <property type="match status" value="1"/>
</dbReference>
<dbReference type="NCBIfam" id="TIGR01549">
    <property type="entry name" value="HAD-SF-IA-v1"/>
    <property type="match status" value="1"/>
</dbReference>
<dbReference type="RefSeq" id="WP_112086740.1">
    <property type="nucleotide sequence ID" value="NZ_QLSV01000012.1"/>
</dbReference>
<organism evidence="1 2">
    <name type="scientific">Flavobacterium lacus</name>
    <dbReference type="NCBI Taxonomy" id="1353778"/>
    <lineage>
        <taxon>Bacteria</taxon>
        <taxon>Pseudomonadati</taxon>
        <taxon>Bacteroidota</taxon>
        <taxon>Flavobacteriia</taxon>
        <taxon>Flavobacteriales</taxon>
        <taxon>Flavobacteriaceae</taxon>
        <taxon>Flavobacterium</taxon>
    </lineage>
</organism>
<dbReference type="SFLD" id="SFLDG01129">
    <property type="entry name" value="C1.5:_HAD__Beta-PGM__Phosphata"/>
    <property type="match status" value="1"/>
</dbReference>
<accession>A0A328WT57</accession>
<dbReference type="InterPro" id="IPR036412">
    <property type="entry name" value="HAD-like_sf"/>
</dbReference>
<dbReference type="EMBL" id="QLSV01000012">
    <property type="protein sequence ID" value="RAR47034.1"/>
    <property type="molecule type" value="Genomic_DNA"/>
</dbReference>
<dbReference type="Gene3D" id="1.10.150.240">
    <property type="entry name" value="Putative phosphatase, domain 2"/>
    <property type="match status" value="1"/>
</dbReference>
<dbReference type="SFLD" id="SFLDS00003">
    <property type="entry name" value="Haloacid_Dehalogenase"/>
    <property type="match status" value="1"/>
</dbReference>
<dbReference type="AlphaFoldDB" id="A0A328WT57"/>
<dbReference type="InterPro" id="IPR023198">
    <property type="entry name" value="PGP-like_dom2"/>
</dbReference>
<dbReference type="Proteomes" id="UP000249518">
    <property type="component" value="Unassembled WGS sequence"/>
</dbReference>
<dbReference type="Gene3D" id="3.40.50.1000">
    <property type="entry name" value="HAD superfamily/HAD-like"/>
    <property type="match status" value="1"/>
</dbReference>
<dbReference type="PANTHER" id="PTHR47478:SF1">
    <property type="entry name" value="PYRIMIDINE 5'-NUCLEOTIDASE YJJG"/>
    <property type="match status" value="1"/>
</dbReference>
<reference evidence="1 2" key="1">
    <citation type="submission" date="2018-06" db="EMBL/GenBank/DDBJ databases">
        <title>Genomic Encyclopedia of Type Strains, Phase III (KMG-III): the genomes of soil and plant-associated and newly described type strains.</title>
        <authorList>
            <person name="Whitman W."/>
        </authorList>
    </citation>
    <scope>NUCLEOTIDE SEQUENCE [LARGE SCALE GENOMIC DNA]</scope>
    <source>
        <strain evidence="1 2">CGMCC 1.12504</strain>
    </source>
</reference>
<dbReference type="InterPro" id="IPR006439">
    <property type="entry name" value="HAD-SF_hydro_IA"/>
</dbReference>
<name>A0A328WT57_9FLAO</name>
<dbReference type="InterPro" id="IPR011951">
    <property type="entry name" value="HAD-SF_hydro_IA_YjjG/PynA"/>
</dbReference>
<dbReference type="InterPro" id="IPR041492">
    <property type="entry name" value="HAD_2"/>
</dbReference>
<protein>
    <submittedName>
        <fullName evidence="1">Putative hydrolase of the HAD superfamily</fullName>
    </submittedName>
</protein>
<proteinExistence type="predicted"/>
<sequence length="230" mass="27213">MKPFQYKSDIFFDLDHTLWDFEKNSALAFETIFKKHQLELDLANFLEHYIPTNLKFWKLYRDEKISQEELRYQRLNEVFDLMNKKVEDDLIHLLSQEYIHYLPQFNHLYEGAEEILQYLYPNYNLHIITNGFQSVQDGKMKNANLSKYFKTITNSESAGVKKPNPIIFNYAIQLANAEKEKSIMIGDSWEADIQGAINSGIDAIFFNEFNVPVENSFPQVNHLLHLKNYL</sequence>
<dbReference type="OrthoDB" id="9802350at2"/>
<dbReference type="InterPro" id="IPR052550">
    <property type="entry name" value="Pyrimidine_5'-ntase_YjjG"/>
</dbReference>
<dbReference type="InterPro" id="IPR023214">
    <property type="entry name" value="HAD_sf"/>
</dbReference>
<dbReference type="GO" id="GO:0008253">
    <property type="term" value="F:5'-nucleotidase activity"/>
    <property type="evidence" value="ECO:0007669"/>
    <property type="project" value="InterPro"/>
</dbReference>
<keyword evidence="2" id="KW-1185">Reference proteome</keyword>
<keyword evidence="1" id="KW-0378">Hydrolase</keyword>
<dbReference type="Pfam" id="PF13419">
    <property type="entry name" value="HAD_2"/>
    <property type="match status" value="1"/>
</dbReference>
<evidence type="ECO:0000313" key="2">
    <source>
        <dbReference type="Proteomes" id="UP000249518"/>
    </source>
</evidence>